<dbReference type="Pfam" id="PF00535">
    <property type="entry name" value="Glycos_transf_2"/>
    <property type="match status" value="1"/>
</dbReference>
<comment type="similarity">
    <text evidence="1">Belongs to the glycosyltransferase 2 family.</text>
</comment>
<dbReference type="GO" id="GO:0009247">
    <property type="term" value="P:glycolipid biosynthetic process"/>
    <property type="evidence" value="ECO:0007669"/>
    <property type="project" value="TreeGrafter"/>
</dbReference>
<protein>
    <submittedName>
        <fullName evidence="5">Polyprenol monophosphomannose synthase</fullName>
    </submittedName>
</protein>
<dbReference type="PANTHER" id="PTHR43398:SF1">
    <property type="entry name" value="DOLICHOL-PHOSPHATE MANNOSYLTRANSFERASE SUBUNIT 1"/>
    <property type="match status" value="1"/>
</dbReference>
<dbReference type="InterPro" id="IPR001173">
    <property type="entry name" value="Glyco_trans_2-like"/>
</dbReference>
<dbReference type="RefSeq" id="WP_060567294.1">
    <property type="nucleotide sequence ID" value="NZ_CP040006.1"/>
</dbReference>
<comment type="caution">
    <text evidence="5">The sequence shown here is derived from an EMBL/GenBank/DDBJ whole genome shotgun (WGS) entry which is preliminary data.</text>
</comment>
<feature type="domain" description="Glycosyltransferase 2-like" evidence="4">
    <location>
        <begin position="18"/>
        <end position="184"/>
    </location>
</feature>
<dbReference type="GO" id="GO:0016020">
    <property type="term" value="C:membrane"/>
    <property type="evidence" value="ECO:0007669"/>
    <property type="project" value="GOC"/>
</dbReference>
<organism evidence="5 6">
    <name type="scientific">Schaalia odontolytica</name>
    <dbReference type="NCBI Taxonomy" id="1660"/>
    <lineage>
        <taxon>Bacteria</taxon>
        <taxon>Bacillati</taxon>
        <taxon>Actinomycetota</taxon>
        <taxon>Actinomycetes</taxon>
        <taxon>Actinomycetales</taxon>
        <taxon>Actinomycetaceae</taxon>
        <taxon>Schaalia</taxon>
    </lineage>
</organism>
<dbReference type="EMBL" id="LLVT01000003">
    <property type="protein sequence ID" value="KSW10404.1"/>
    <property type="molecule type" value="Genomic_DNA"/>
</dbReference>
<dbReference type="PANTHER" id="PTHR43398">
    <property type="entry name" value="DOLICHOL-PHOSPHATE MANNOSYLTRANSFERASE SUBUNIT 1"/>
    <property type="match status" value="1"/>
</dbReference>
<proteinExistence type="inferred from homology"/>
<evidence type="ECO:0000256" key="1">
    <source>
        <dbReference type="ARBA" id="ARBA00006739"/>
    </source>
</evidence>
<dbReference type="OrthoDB" id="9810303at2"/>
<dbReference type="InterPro" id="IPR039528">
    <property type="entry name" value="DPM1-like"/>
</dbReference>
<dbReference type="GO" id="GO:0004582">
    <property type="term" value="F:dolichyl-phosphate beta-D-mannosyltransferase activity"/>
    <property type="evidence" value="ECO:0007669"/>
    <property type="project" value="InterPro"/>
</dbReference>
<evidence type="ECO:0000313" key="6">
    <source>
        <dbReference type="Proteomes" id="UP000054686"/>
    </source>
</evidence>
<evidence type="ECO:0000256" key="3">
    <source>
        <dbReference type="ARBA" id="ARBA00022679"/>
    </source>
</evidence>
<dbReference type="SUPFAM" id="SSF53448">
    <property type="entry name" value="Nucleotide-diphospho-sugar transferases"/>
    <property type="match status" value="1"/>
</dbReference>
<keyword evidence="2" id="KW-0328">Glycosyltransferase</keyword>
<evidence type="ECO:0000259" key="4">
    <source>
        <dbReference type="Pfam" id="PF00535"/>
    </source>
</evidence>
<dbReference type="Gene3D" id="3.90.550.10">
    <property type="entry name" value="Spore Coat Polysaccharide Biosynthesis Protein SpsA, Chain A"/>
    <property type="match status" value="1"/>
</dbReference>
<dbReference type="InterPro" id="IPR029044">
    <property type="entry name" value="Nucleotide-diphossugar_trans"/>
</dbReference>
<dbReference type="CDD" id="cd06442">
    <property type="entry name" value="DPM1_like"/>
    <property type="match status" value="1"/>
</dbReference>
<accession>A0A0V8RQZ0</accession>
<evidence type="ECO:0000256" key="2">
    <source>
        <dbReference type="ARBA" id="ARBA00022676"/>
    </source>
</evidence>
<gene>
    <name evidence="5" type="ORF">APY09_07790</name>
</gene>
<name>A0A0V8RQZ0_9ACTO</name>
<keyword evidence="3" id="KW-0808">Transferase</keyword>
<reference evidence="5 6" key="1">
    <citation type="submission" date="2015-10" db="EMBL/GenBank/DDBJ databases">
        <title>Draft Genome of Actinomyces odontolyticus subsp. actinosynbacter strain XH001.</title>
        <authorList>
            <person name="Mclean J.S."/>
            <person name="He X."/>
        </authorList>
    </citation>
    <scope>NUCLEOTIDE SEQUENCE [LARGE SCALE GENOMIC DNA]</scope>
    <source>
        <strain evidence="5 6">XH001</strain>
    </source>
</reference>
<dbReference type="Proteomes" id="UP000054686">
    <property type="component" value="Unassembled WGS sequence"/>
</dbReference>
<evidence type="ECO:0000313" key="5">
    <source>
        <dbReference type="EMBL" id="KSW10404.1"/>
    </source>
</evidence>
<dbReference type="AlphaFoldDB" id="A0A0V8RQZ0"/>
<sequence>MTESVPSSPSPSGDHTLIVIPTYNEMSTLPTILDDIWAHVPGAHVLIVDDSSPDGTGEWVDNRREGEERLHVLHRPAKSGLATAYVDGMGWGIDHGYPFILQMDADGSHRPVDLPKLLSRMAGPDRPDLVIGSRWVPGGAINGWSAKRVALSKAGNYYVRFCLGTPVRDATAGLRLHRASFLSELEVLGRVATTGFGFQVEMTELERSLCAVIAEVPITFDERMAGESKLDSSIFVEELVMVTKGGLSRLAQAARRILPKR</sequence>
<dbReference type="FunFam" id="3.90.550.10:FF:000122">
    <property type="entry name" value="Dolichol-phosphate mannosyltransferase subunit 1"/>
    <property type="match status" value="1"/>
</dbReference>